<sequence>MVGWQIRSVRRKLLAARMVPVVAMWALSQLHQVPSQQVQPMWHQEVVGTGCVQSRWECRSAACPTVDRSWMAATFTHHTASFPRVFSDNGGSAAAAVQQHSHAQAQANPSAAIKSLEAAYARLPQGDAFDSVRMEIQQKIVSAKRFITTSKPLGVQLDSCRSAVQRAENRMTKAEESIAAAQIQLQEADVDRTRLLIELSQLGAQVATTPFQYPSNSVESMFSALANVLADMKSSPIAPPSLIEDAENHMACLMSGIQAISQMAQASVTSESGAGGTIDDELATGPDAASTVSGRSLRRAASEPYDPLLRRTSLRVKTPVAAAGFYSTLPGAAPEPG</sequence>
<reference evidence="4" key="1">
    <citation type="submission" date="2021-02" db="EMBL/GenBank/DDBJ databases">
        <authorList>
            <person name="Dougan E. K."/>
            <person name="Rhodes N."/>
            <person name="Thang M."/>
            <person name="Chan C."/>
        </authorList>
    </citation>
    <scope>NUCLEOTIDE SEQUENCE</scope>
</reference>
<evidence type="ECO:0000256" key="3">
    <source>
        <dbReference type="SAM" id="SignalP"/>
    </source>
</evidence>
<keyword evidence="5" id="KW-1185">Reference proteome</keyword>
<proteinExistence type="predicted"/>
<evidence type="ECO:0000256" key="2">
    <source>
        <dbReference type="SAM" id="MobiDB-lite"/>
    </source>
</evidence>
<organism evidence="4 5">
    <name type="scientific">Polarella glacialis</name>
    <name type="common">Dinoflagellate</name>
    <dbReference type="NCBI Taxonomy" id="89957"/>
    <lineage>
        <taxon>Eukaryota</taxon>
        <taxon>Sar</taxon>
        <taxon>Alveolata</taxon>
        <taxon>Dinophyceae</taxon>
        <taxon>Suessiales</taxon>
        <taxon>Suessiaceae</taxon>
        <taxon>Polarella</taxon>
    </lineage>
</organism>
<feature type="chain" id="PRO_5032794004" evidence="3">
    <location>
        <begin position="36"/>
        <end position="337"/>
    </location>
</feature>
<evidence type="ECO:0000313" key="5">
    <source>
        <dbReference type="Proteomes" id="UP000654075"/>
    </source>
</evidence>
<dbReference type="Proteomes" id="UP000654075">
    <property type="component" value="Unassembled WGS sequence"/>
</dbReference>
<evidence type="ECO:0000313" key="4">
    <source>
        <dbReference type="EMBL" id="CAE8626065.1"/>
    </source>
</evidence>
<keyword evidence="1" id="KW-0175">Coiled coil</keyword>
<dbReference type="EMBL" id="CAJNNV010028891">
    <property type="protein sequence ID" value="CAE8626065.1"/>
    <property type="molecule type" value="Genomic_DNA"/>
</dbReference>
<feature type="signal peptide" evidence="3">
    <location>
        <begin position="1"/>
        <end position="35"/>
    </location>
</feature>
<comment type="caution">
    <text evidence="4">The sequence shown here is derived from an EMBL/GenBank/DDBJ whole genome shotgun (WGS) entry which is preliminary data.</text>
</comment>
<gene>
    <name evidence="4" type="ORF">PGLA1383_LOCUS43039</name>
</gene>
<keyword evidence="3" id="KW-0732">Signal</keyword>
<dbReference type="AlphaFoldDB" id="A0A813GM58"/>
<evidence type="ECO:0000256" key="1">
    <source>
        <dbReference type="SAM" id="Coils"/>
    </source>
</evidence>
<feature type="region of interest" description="Disordered" evidence="2">
    <location>
        <begin position="271"/>
        <end position="304"/>
    </location>
</feature>
<name>A0A813GM58_POLGL</name>
<protein>
    <submittedName>
        <fullName evidence="4">Uncharacterized protein</fullName>
    </submittedName>
</protein>
<accession>A0A813GM58</accession>
<feature type="coiled-coil region" evidence="1">
    <location>
        <begin position="157"/>
        <end position="191"/>
    </location>
</feature>